<evidence type="ECO:0000256" key="4">
    <source>
        <dbReference type="SAM" id="MobiDB-lite"/>
    </source>
</evidence>
<dbReference type="GO" id="GO:0048471">
    <property type="term" value="C:perinuclear region of cytoplasm"/>
    <property type="evidence" value="ECO:0007669"/>
    <property type="project" value="TreeGrafter"/>
</dbReference>
<dbReference type="Pfam" id="PF13516">
    <property type="entry name" value="LRR_6"/>
    <property type="match status" value="2"/>
</dbReference>
<protein>
    <recommendedName>
        <fullName evidence="7">Ran GTPase-activating protein 1</fullName>
    </recommendedName>
</protein>
<dbReference type="GO" id="GO:0005829">
    <property type="term" value="C:cytosol"/>
    <property type="evidence" value="ECO:0007669"/>
    <property type="project" value="TreeGrafter"/>
</dbReference>
<feature type="compositionally biased region" description="Acidic residues" evidence="4">
    <location>
        <begin position="336"/>
        <end position="352"/>
    </location>
</feature>
<accession>A0A4P9Y6K0</accession>
<dbReference type="PANTHER" id="PTHR24113:SF12">
    <property type="entry name" value="RAN GTPASE-ACTIVATING PROTEIN 1"/>
    <property type="match status" value="1"/>
</dbReference>
<dbReference type="GO" id="GO:0006913">
    <property type="term" value="P:nucleocytoplasmic transport"/>
    <property type="evidence" value="ECO:0007669"/>
    <property type="project" value="TreeGrafter"/>
</dbReference>
<evidence type="ECO:0000256" key="1">
    <source>
        <dbReference type="ARBA" id="ARBA00022468"/>
    </source>
</evidence>
<feature type="non-terminal residue" evidence="5">
    <location>
        <position position="352"/>
    </location>
</feature>
<dbReference type="SMART" id="SM00368">
    <property type="entry name" value="LRR_RI"/>
    <property type="match status" value="7"/>
</dbReference>
<gene>
    <name evidence="5" type="ORF">BJ684DRAFT_1644</name>
</gene>
<dbReference type="SUPFAM" id="SSF52047">
    <property type="entry name" value="RNI-like"/>
    <property type="match status" value="1"/>
</dbReference>
<dbReference type="Gene3D" id="3.80.10.10">
    <property type="entry name" value="Ribonuclease Inhibitor"/>
    <property type="match status" value="1"/>
</dbReference>
<reference evidence="6" key="1">
    <citation type="journal article" date="2018" name="Nat. Microbiol.">
        <title>Leveraging single-cell genomics to expand the fungal tree of life.</title>
        <authorList>
            <person name="Ahrendt S.R."/>
            <person name="Quandt C.A."/>
            <person name="Ciobanu D."/>
            <person name="Clum A."/>
            <person name="Salamov A."/>
            <person name="Andreopoulos B."/>
            <person name="Cheng J.F."/>
            <person name="Woyke T."/>
            <person name="Pelin A."/>
            <person name="Henrissat B."/>
            <person name="Reynolds N.K."/>
            <person name="Benny G.L."/>
            <person name="Smith M.E."/>
            <person name="James T.Y."/>
            <person name="Grigoriev I.V."/>
        </authorList>
    </citation>
    <scope>NUCLEOTIDE SEQUENCE [LARGE SCALE GENOMIC DNA]</scope>
</reference>
<evidence type="ECO:0000256" key="3">
    <source>
        <dbReference type="ARBA" id="ARBA00022737"/>
    </source>
</evidence>
<dbReference type="EMBL" id="KZ987808">
    <property type="protein sequence ID" value="RKP14645.1"/>
    <property type="molecule type" value="Genomic_DNA"/>
</dbReference>
<dbReference type="InterPro" id="IPR001611">
    <property type="entry name" value="Leu-rich_rpt"/>
</dbReference>
<dbReference type="OrthoDB" id="184583at2759"/>
<keyword evidence="6" id="KW-1185">Reference proteome</keyword>
<evidence type="ECO:0000313" key="6">
    <source>
        <dbReference type="Proteomes" id="UP000267251"/>
    </source>
</evidence>
<keyword evidence="2" id="KW-0433">Leucine-rich repeat</keyword>
<dbReference type="CDD" id="cd00116">
    <property type="entry name" value="LRR_RI"/>
    <property type="match status" value="1"/>
</dbReference>
<evidence type="ECO:0000313" key="5">
    <source>
        <dbReference type="EMBL" id="RKP14645.1"/>
    </source>
</evidence>
<dbReference type="PANTHER" id="PTHR24113">
    <property type="entry name" value="RAN GTPASE-ACTIVATING PROTEIN 1"/>
    <property type="match status" value="1"/>
</dbReference>
<dbReference type="GO" id="GO:0005634">
    <property type="term" value="C:nucleus"/>
    <property type="evidence" value="ECO:0007669"/>
    <property type="project" value="TreeGrafter"/>
</dbReference>
<dbReference type="AlphaFoldDB" id="A0A4P9Y6K0"/>
<sequence>SIAGRGLKLDTAADMEPHLAELAKIEDLREICLSGNTVGVEAAQALGEALKTHTNLETLSLSDIFTGRLLKEIPPSLTAICDAIMDHPNVQTLDLSDNAFGPAGAEPIVPFLSHRRSLRVIRLNNNGLGIRGGKFIAQALTAAAEANKAAGEHSQLRVFIAGRNRLEDGSSQELASAFAAHGLLEEVRMPQNGIRPDGIAHLSQGLSQCSKLRILELQDNTFTDKGSYALAKALPSWPLLETLHIGDCMLGRNGSEAIIRALDESPPKSLHHLNLVYDELEEHAAHMLARVVERSRELELVELNGNCFAEDSPGADAIREALVKIDRTNALGSLSDMEELSEDEDEESEDED</sequence>
<proteinExistence type="predicted"/>
<evidence type="ECO:0008006" key="7">
    <source>
        <dbReference type="Google" id="ProtNLM"/>
    </source>
</evidence>
<dbReference type="Proteomes" id="UP000267251">
    <property type="component" value="Unassembled WGS sequence"/>
</dbReference>
<name>A0A4P9Y6K0_9FUNG</name>
<dbReference type="InterPro" id="IPR032675">
    <property type="entry name" value="LRR_dom_sf"/>
</dbReference>
<dbReference type="InterPro" id="IPR027038">
    <property type="entry name" value="RanGap"/>
</dbReference>
<evidence type="ECO:0000256" key="2">
    <source>
        <dbReference type="ARBA" id="ARBA00022614"/>
    </source>
</evidence>
<dbReference type="GO" id="GO:0005096">
    <property type="term" value="F:GTPase activator activity"/>
    <property type="evidence" value="ECO:0007669"/>
    <property type="project" value="UniProtKB-KW"/>
</dbReference>
<keyword evidence="3" id="KW-0677">Repeat</keyword>
<feature type="non-terminal residue" evidence="5">
    <location>
        <position position="1"/>
    </location>
</feature>
<organism evidence="5 6">
    <name type="scientific">Piptocephalis cylindrospora</name>
    <dbReference type="NCBI Taxonomy" id="1907219"/>
    <lineage>
        <taxon>Eukaryota</taxon>
        <taxon>Fungi</taxon>
        <taxon>Fungi incertae sedis</taxon>
        <taxon>Zoopagomycota</taxon>
        <taxon>Zoopagomycotina</taxon>
        <taxon>Zoopagomycetes</taxon>
        <taxon>Zoopagales</taxon>
        <taxon>Piptocephalidaceae</taxon>
        <taxon>Piptocephalis</taxon>
    </lineage>
</organism>
<feature type="region of interest" description="Disordered" evidence="4">
    <location>
        <begin position="333"/>
        <end position="352"/>
    </location>
</feature>
<keyword evidence="1" id="KW-0343">GTPase activation</keyword>
<dbReference type="GO" id="GO:0031267">
    <property type="term" value="F:small GTPase binding"/>
    <property type="evidence" value="ECO:0007669"/>
    <property type="project" value="TreeGrafter"/>
</dbReference>